<dbReference type="InterPro" id="IPR029760">
    <property type="entry name" value="GPX_CS"/>
</dbReference>
<dbReference type="Gene3D" id="3.40.30.10">
    <property type="entry name" value="Glutaredoxin"/>
    <property type="match status" value="1"/>
</dbReference>
<keyword evidence="2 4" id="KW-0575">Peroxidase</keyword>
<evidence type="ECO:0000256" key="2">
    <source>
        <dbReference type="ARBA" id="ARBA00022559"/>
    </source>
</evidence>
<name>A0A150GUP0_GONPE</name>
<dbReference type="Pfam" id="PF00255">
    <property type="entry name" value="GSHPx"/>
    <property type="match status" value="1"/>
</dbReference>
<dbReference type="STRING" id="33097.A0A150GUP0"/>
<dbReference type="Proteomes" id="UP000075714">
    <property type="component" value="Unassembled WGS sequence"/>
</dbReference>
<dbReference type="InterPro" id="IPR036249">
    <property type="entry name" value="Thioredoxin-like_sf"/>
</dbReference>
<dbReference type="PROSITE" id="PS51355">
    <property type="entry name" value="GLUTATHIONE_PEROXID_3"/>
    <property type="match status" value="1"/>
</dbReference>
<reference evidence="6" key="1">
    <citation type="journal article" date="2016" name="Nat. Commun.">
        <title>The Gonium pectorale genome demonstrates co-option of cell cycle regulation during the evolution of multicellularity.</title>
        <authorList>
            <person name="Hanschen E.R."/>
            <person name="Marriage T.N."/>
            <person name="Ferris P.J."/>
            <person name="Hamaji T."/>
            <person name="Toyoda A."/>
            <person name="Fujiyama A."/>
            <person name="Neme R."/>
            <person name="Noguchi H."/>
            <person name="Minakuchi Y."/>
            <person name="Suzuki M."/>
            <person name="Kawai-Toyooka H."/>
            <person name="Smith D.R."/>
            <person name="Sparks H."/>
            <person name="Anderson J."/>
            <person name="Bakaric R."/>
            <person name="Luria V."/>
            <person name="Karger A."/>
            <person name="Kirschner M.W."/>
            <person name="Durand P.M."/>
            <person name="Michod R.E."/>
            <person name="Nozaki H."/>
            <person name="Olson B.J."/>
        </authorList>
    </citation>
    <scope>NUCLEOTIDE SEQUENCE [LARGE SCALE GENOMIC DNA]</scope>
    <source>
        <strain evidence="6">NIES-2863</strain>
    </source>
</reference>
<protein>
    <recommendedName>
        <fullName evidence="4">Glutathione peroxidase</fullName>
    </recommendedName>
</protein>
<dbReference type="InterPro" id="IPR000889">
    <property type="entry name" value="Glutathione_peroxidase"/>
</dbReference>
<sequence length="143" mass="15286">MGGNKSKPSTDMSNFHQLSALDIEFAVLLGKYPATDLTIVAFPCNQFGGQEPGSNAEVKAFATNKGFQGEGALLMDKIDVNGANASPVYQYLKVASGDTSDIGWNFGKFLVRPDGTVFGRYAPTTSPLALEKYVQELLASRGK</sequence>
<keyword evidence="3 4" id="KW-0560">Oxidoreductase</keyword>
<dbReference type="PROSITE" id="PS00763">
    <property type="entry name" value="GLUTATHIONE_PEROXID_2"/>
    <property type="match status" value="1"/>
</dbReference>
<dbReference type="EMBL" id="LSYV01000007">
    <property type="protein sequence ID" value="KXZ53559.1"/>
    <property type="molecule type" value="Genomic_DNA"/>
</dbReference>
<evidence type="ECO:0000256" key="4">
    <source>
        <dbReference type="RuleBase" id="RU000499"/>
    </source>
</evidence>
<dbReference type="AlphaFoldDB" id="A0A150GUP0"/>
<organism evidence="5 6">
    <name type="scientific">Gonium pectorale</name>
    <name type="common">Green alga</name>
    <dbReference type="NCBI Taxonomy" id="33097"/>
    <lineage>
        <taxon>Eukaryota</taxon>
        <taxon>Viridiplantae</taxon>
        <taxon>Chlorophyta</taxon>
        <taxon>core chlorophytes</taxon>
        <taxon>Chlorophyceae</taxon>
        <taxon>CS clade</taxon>
        <taxon>Chlamydomonadales</taxon>
        <taxon>Volvocaceae</taxon>
        <taxon>Gonium</taxon>
    </lineage>
</organism>
<accession>A0A150GUP0</accession>
<dbReference type="SUPFAM" id="SSF52833">
    <property type="entry name" value="Thioredoxin-like"/>
    <property type="match status" value="1"/>
</dbReference>
<dbReference type="OrthoDB" id="446890at2759"/>
<proteinExistence type="inferred from homology"/>
<comment type="caution">
    <text evidence="5">The sequence shown here is derived from an EMBL/GenBank/DDBJ whole genome shotgun (WGS) entry which is preliminary data.</text>
</comment>
<dbReference type="GO" id="GO:0004601">
    <property type="term" value="F:peroxidase activity"/>
    <property type="evidence" value="ECO:0007669"/>
    <property type="project" value="UniProtKB-KW"/>
</dbReference>
<evidence type="ECO:0000256" key="1">
    <source>
        <dbReference type="ARBA" id="ARBA00006926"/>
    </source>
</evidence>
<evidence type="ECO:0000256" key="3">
    <source>
        <dbReference type="ARBA" id="ARBA00023002"/>
    </source>
</evidence>
<dbReference type="PRINTS" id="PR01011">
    <property type="entry name" value="GLUTPROXDASE"/>
</dbReference>
<comment type="similarity">
    <text evidence="1 4">Belongs to the glutathione peroxidase family.</text>
</comment>
<dbReference type="PANTHER" id="PTHR11592">
    <property type="entry name" value="GLUTATHIONE PEROXIDASE"/>
    <property type="match status" value="1"/>
</dbReference>
<keyword evidence="6" id="KW-1185">Reference proteome</keyword>
<evidence type="ECO:0000313" key="5">
    <source>
        <dbReference type="EMBL" id="KXZ53559.1"/>
    </source>
</evidence>
<dbReference type="PANTHER" id="PTHR11592:SF78">
    <property type="entry name" value="GLUTATHIONE PEROXIDASE"/>
    <property type="match status" value="1"/>
</dbReference>
<dbReference type="GO" id="GO:0006979">
    <property type="term" value="P:response to oxidative stress"/>
    <property type="evidence" value="ECO:0007669"/>
    <property type="project" value="InterPro"/>
</dbReference>
<gene>
    <name evidence="5" type="ORF">GPECTOR_6g475</name>
</gene>
<dbReference type="PIRSF" id="PIRSF000303">
    <property type="entry name" value="Glutathion_perox"/>
    <property type="match status" value="1"/>
</dbReference>
<evidence type="ECO:0000313" key="6">
    <source>
        <dbReference type="Proteomes" id="UP000075714"/>
    </source>
</evidence>